<dbReference type="Gene3D" id="3.30.465.10">
    <property type="match status" value="1"/>
</dbReference>
<dbReference type="Proteomes" id="UP000813444">
    <property type="component" value="Unassembled WGS sequence"/>
</dbReference>
<dbReference type="InterPro" id="IPR016166">
    <property type="entry name" value="FAD-bd_PCMH"/>
</dbReference>
<dbReference type="InterPro" id="IPR036318">
    <property type="entry name" value="FAD-bd_PCMH-like_sf"/>
</dbReference>
<feature type="chain" id="PRO_5035433500" description="FAD-binding PCMH-type domain-containing protein" evidence="5">
    <location>
        <begin position="17"/>
        <end position="530"/>
    </location>
</feature>
<keyword evidence="5" id="KW-0732">Signal</keyword>
<dbReference type="AlphaFoldDB" id="A0A8K0T7R3"/>
<feature type="signal peptide" evidence="5">
    <location>
        <begin position="1"/>
        <end position="16"/>
    </location>
</feature>
<gene>
    <name evidence="7" type="ORF">B0I35DRAFT_448658</name>
</gene>
<dbReference type="GO" id="GO:0016491">
    <property type="term" value="F:oxidoreductase activity"/>
    <property type="evidence" value="ECO:0007669"/>
    <property type="project" value="UniProtKB-KW"/>
</dbReference>
<evidence type="ECO:0000313" key="8">
    <source>
        <dbReference type="Proteomes" id="UP000813444"/>
    </source>
</evidence>
<dbReference type="InterPro" id="IPR016169">
    <property type="entry name" value="FAD-bd_PCMH_sub2"/>
</dbReference>
<feature type="domain" description="FAD-binding PCMH-type" evidence="6">
    <location>
        <begin position="69"/>
        <end position="242"/>
    </location>
</feature>
<evidence type="ECO:0000259" key="6">
    <source>
        <dbReference type="PROSITE" id="PS51387"/>
    </source>
</evidence>
<dbReference type="Gene3D" id="3.30.43.10">
    <property type="entry name" value="Uridine Diphospho-n-acetylenolpyruvylglucosamine Reductase, domain 2"/>
    <property type="match status" value="1"/>
</dbReference>
<dbReference type="PANTHER" id="PTHR42973">
    <property type="entry name" value="BINDING OXIDOREDUCTASE, PUTATIVE (AFU_ORTHOLOGUE AFUA_1G17690)-RELATED"/>
    <property type="match status" value="1"/>
</dbReference>
<organism evidence="7 8">
    <name type="scientific">Stachybotrys elegans</name>
    <dbReference type="NCBI Taxonomy" id="80388"/>
    <lineage>
        <taxon>Eukaryota</taxon>
        <taxon>Fungi</taxon>
        <taxon>Dikarya</taxon>
        <taxon>Ascomycota</taxon>
        <taxon>Pezizomycotina</taxon>
        <taxon>Sordariomycetes</taxon>
        <taxon>Hypocreomycetidae</taxon>
        <taxon>Hypocreales</taxon>
        <taxon>Stachybotryaceae</taxon>
        <taxon>Stachybotrys</taxon>
    </lineage>
</organism>
<dbReference type="InterPro" id="IPR016167">
    <property type="entry name" value="FAD-bd_PCMH_sub1"/>
</dbReference>
<dbReference type="InterPro" id="IPR050416">
    <property type="entry name" value="FAD-linked_Oxidoreductase"/>
</dbReference>
<dbReference type="EMBL" id="JAGPNK010000001">
    <property type="protein sequence ID" value="KAH7329642.1"/>
    <property type="molecule type" value="Genomic_DNA"/>
</dbReference>
<comment type="caution">
    <text evidence="7">The sequence shown here is derived from an EMBL/GenBank/DDBJ whole genome shotgun (WGS) entry which is preliminary data.</text>
</comment>
<dbReference type="PANTHER" id="PTHR42973:SF13">
    <property type="entry name" value="FAD-BINDING PCMH-TYPE DOMAIN-CONTAINING PROTEIN"/>
    <property type="match status" value="1"/>
</dbReference>
<dbReference type="InterPro" id="IPR006094">
    <property type="entry name" value="Oxid_FAD_bind_N"/>
</dbReference>
<evidence type="ECO:0000256" key="5">
    <source>
        <dbReference type="SAM" id="SignalP"/>
    </source>
</evidence>
<dbReference type="Pfam" id="PF01565">
    <property type="entry name" value="FAD_binding_4"/>
    <property type="match status" value="1"/>
</dbReference>
<proteinExistence type="inferred from homology"/>
<evidence type="ECO:0000256" key="4">
    <source>
        <dbReference type="ARBA" id="ARBA00023002"/>
    </source>
</evidence>
<evidence type="ECO:0000256" key="2">
    <source>
        <dbReference type="ARBA" id="ARBA00022630"/>
    </source>
</evidence>
<dbReference type="Gene3D" id="3.40.462.20">
    <property type="match status" value="1"/>
</dbReference>
<keyword evidence="4" id="KW-0560">Oxidoreductase</keyword>
<dbReference type="OrthoDB" id="2151789at2759"/>
<name>A0A8K0T7R3_9HYPO</name>
<accession>A0A8K0T7R3</accession>
<dbReference type="PROSITE" id="PS51387">
    <property type="entry name" value="FAD_PCMH"/>
    <property type="match status" value="1"/>
</dbReference>
<evidence type="ECO:0000256" key="3">
    <source>
        <dbReference type="ARBA" id="ARBA00022827"/>
    </source>
</evidence>
<dbReference type="SUPFAM" id="SSF56176">
    <property type="entry name" value="FAD-binding/transporter-associated domain-like"/>
    <property type="match status" value="1"/>
</dbReference>
<sequence length="530" mass="57759">MLSRLFVATFLALASAAPSPDTLAACSELFDKYPRHVVWDPVGPNGIQTGLNATLYHDTNVNYWNLRSKANRAACVFYPATADEVSFAVKTLAKYPSVQFALKCSGHNPNIGFSSVDEGVLIAFRPNFRYAIPSEDGTTVRVGAGAQWEDVYASLDPLGKSAVGGRLGNVGVSGFTLGGGLSHLSPQYGLACDNVVSFTVVLADGTITTASATSNPDLFFALKGGGNQYAVITELTLKTYDVGQNGIIWGGLRTFSGDKHSELLAAVSRFTGENTDTKAALIPTFNFFGILGINIPAIIVFMFYDGPEPPPGVFDELNAIPSLTDGTKQRTMGDLVQDVFAGDLEGLGFNIAFNSFPNMPIANMSTFLDEKFSKTKQLTQEAAIEHFLNFRLFTFTLQPLPHSISQASVDRGSNALGIRPEHGDRIWVEYNVAWLVPTCDVDCPNFAREAVEIFHDIHQQQYSGIPPTNYQSGDLEYISYNPIFMNDAINDQKVLESYGDATYQRLKDISESYDPEGMFRTRQGGFTFST</sequence>
<reference evidence="7" key="1">
    <citation type="journal article" date="2021" name="Nat. Commun.">
        <title>Genetic determinants of endophytism in the Arabidopsis root mycobiome.</title>
        <authorList>
            <person name="Mesny F."/>
            <person name="Miyauchi S."/>
            <person name="Thiergart T."/>
            <person name="Pickel B."/>
            <person name="Atanasova L."/>
            <person name="Karlsson M."/>
            <person name="Huettel B."/>
            <person name="Barry K.W."/>
            <person name="Haridas S."/>
            <person name="Chen C."/>
            <person name="Bauer D."/>
            <person name="Andreopoulos W."/>
            <person name="Pangilinan J."/>
            <person name="LaButti K."/>
            <person name="Riley R."/>
            <person name="Lipzen A."/>
            <person name="Clum A."/>
            <person name="Drula E."/>
            <person name="Henrissat B."/>
            <person name="Kohler A."/>
            <person name="Grigoriev I.V."/>
            <person name="Martin F.M."/>
            <person name="Hacquard S."/>
        </authorList>
    </citation>
    <scope>NUCLEOTIDE SEQUENCE</scope>
    <source>
        <strain evidence="7">MPI-CAGE-CH-0235</strain>
    </source>
</reference>
<keyword evidence="8" id="KW-1185">Reference proteome</keyword>
<evidence type="ECO:0000256" key="1">
    <source>
        <dbReference type="ARBA" id="ARBA00005466"/>
    </source>
</evidence>
<dbReference type="GO" id="GO:0071949">
    <property type="term" value="F:FAD binding"/>
    <property type="evidence" value="ECO:0007669"/>
    <property type="project" value="InterPro"/>
</dbReference>
<keyword evidence="2" id="KW-0285">Flavoprotein</keyword>
<keyword evidence="3" id="KW-0274">FAD</keyword>
<evidence type="ECO:0000313" key="7">
    <source>
        <dbReference type="EMBL" id="KAH7329642.1"/>
    </source>
</evidence>
<protein>
    <recommendedName>
        <fullName evidence="6">FAD-binding PCMH-type domain-containing protein</fullName>
    </recommendedName>
</protein>
<comment type="similarity">
    <text evidence="1">Belongs to the oxygen-dependent FAD-linked oxidoreductase family.</text>
</comment>